<evidence type="ECO:0000313" key="3">
    <source>
        <dbReference type="Proteomes" id="UP001066276"/>
    </source>
</evidence>
<comment type="caution">
    <text evidence="2">The sequence shown here is derived from an EMBL/GenBank/DDBJ whole genome shotgun (WGS) entry which is preliminary data.</text>
</comment>
<dbReference type="Proteomes" id="UP001066276">
    <property type="component" value="Chromosome 6"/>
</dbReference>
<protein>
    <submittedName>
        <fullName evidence="2">Uncharacterized protein</fullName>
    </submittedName>
</protein>
<gene>
    <name evidence="2" type="ORF">NDU88_007392</name>
</gene>
<feature type="compositionally biased region" description="Basic and acidic residues" evidence="1">
    <location>
        <begin position="96"/>
        <end position="110"/>
    </location>
</feature>
<keyword evidence="3" id="KW-1185">Reference proteome</keyword>
<feature type="region of interest" description="Disordered" evidence="1">
    <location>
        <begin position="1"/>
        <end position="110"/>
    </location>
</feature>
<evidence type="ECO:0000256" key="1">
    <source>
        <dbReference type="SAM" id="MobiDB-lite"/>
    </source>
</evidence>
<proteinExistence type="predicted"/>
<reference evidence="2" key="1">
    <citation type="journal article" date="2022" name="bioRxiv">
        <title>Sequencing and chromosome-scale assembly of the giantPleurodeles waltlgenome.</title>
        <authorList>
            <person name="Brown T."/>
            <person name="Elewa A."/>
            <person name="Iarovenko S."/>
            <person name="Subramanian E."/>
            <person name="Araus A.J."/>
            <person name="Petzold A."/>
            <person name="Susuki M."/>
            <person name="Suzuki K.-i.T."/>
            <person name="Hayashi T."/>
            <person name="Toyoda A."/>
            <person name="Oliveira C."/>
            <person name="Osipova E."/>
            <person name="Leigh N.D."/>
            <person name="Simon A."/>
            <person name="Yun M.H."/>
        </authorList>
    </citation>
    <scope>NUCLEOTIDE SEQUENCE</scope>
    <source>
        <strain evidence="2">20211129_DDA</strain>
        <tissue evidence="2">Liver</tissue>
    </source>
</reference>
<name>A0AAV7QPN1_PLEWA</name>
<accession>A0AAV7QPN1</accession>
<sequence>MVSLGQTPRSRPGRRPVRGWSRSADQSAGIGGSMTQKRSDLEESGAKTAGQEWVTALRRRVWRTGQQTRSRGPKVMQDTKDIVTSPTSPETLEGDGESRQGSRSPERQTD</sequence>
<dbReference type="EMBL" id="JANPWB010000010">
    <property type="protein sequence ID" value="KAJ1141055.1"/>
    <property type="molecule type" value="Genomic_DNA"/>
</dbReference>
<evidence type="ECO:0000313" key="2">
    <source>
        <dbReference type="EMBL" id="KAJ1141055.1"/>
    </source>
</evidence>
<organism evidence="2 3">
    <name type="scientific">Pleurodeles waltl</name>
    <name type="common">Iberian ribbed newt</name>
    <dbReference type="NCBI Taxonomy" id="8319"/>
    <lineage>
        <taxon>Eukaryota</taxon>
        <taxon>Metazoa</taxon>
        <taxon>Chordata</taxon>
        <taxon>Craniata</taxon>
        <taxon>Vertebrata</taxon>
        <taxon>Euteleostomi</taxon>
        <taxon>Amphibia</taxon>
        <taxon>Batrachia</taxon>
        <taxon>Caudata</taxon>
        <taxon>Salamandroidea</taxon>
        <taxon>Salamandridae</taxon>
        <taxon>Pleurodelinae</taxon>
        <taxon>Pleurodeles</taxon>
    </lineage>
</organism>
<dbReference type="AlphaFoldDB" id="A0AAV7QPN1"/>